<sequence length="567" mass="60728">MHTRFSDAEIFLEHCTTDVMGADGVPNMVISGDPCAEALSSDMMEGCLGLLNQLKGAAGGGPAAPEEAAPQPKKTPRPKKGAAKPKAAPAPTEPLPKTLPKKRKGQAPSDAESVPSTAIDPSKAAKTGDLDGAEVDAMPNYTWDDLSEVMRDFDATEEEARKVLLELCGPEPKTADGDKKGHKRLRPLVEEPARAAPAVPPKRVRGKSADEASAEAKKSALIEETPEEHSQAATDGEEVPAPEPVPTGRESEFPGSMRQEVNPLGPSASQAGMEELQAKILQLEAANARLEEEKSARLQMALHAPPHMKGKIAAAPLPPQDVAVPVPPKSGAPGDPDEPADGGYVGYFMEGEEEEEGDDDPEVVPPPPKPVAKEEPPSTVAKINSSTHRKEYMRLSRMMNSRQDLPAMSGLWNGTPDRNKLLEQWINNNENPTACEAAVVLSREEMQLKIESIIRRGQGLKDPDAPADPASVQFWVTDKMKLENTTTLTQSHHLQLRGNAGAGFLGNLTSGISVGRERSADLAALGGNQLKRELNAANMVILDLPAQNGLRGQLEDFKTQYEDILDK</sequence>
<feature type="compositionally biased region" description="Low complexity" evidence="1">
    <location>
        <begin position="63"/>
        <end position="72"/>
    </location>
</feature>
<comment type="caution">
    <text evidence="2">The sequence shown here is derived from an EMBL/GenBank/DDBJ whole genome shotgun (WGS) entry which is preliminary data.</text>
</comment>
<feature type="compositionally biased region" description="Basic and acidic residues" evidence="1">
    <location>
        <begin position="207"/>
        <end position="221"/>
    </location>
</feature>
<accession>A0ABP0T0K6</accession>
<feature type="compositionally biased region" description="Acidic residues" evidence="1">
    <location>
        <begin position="350"/>
        <end position="362"/>
    </location>
</feature>
<feature type="region of interest" description="Disordered" evidence="1">
    <location>
        <begin position="57"/>
        <end position="136"/>
    </location>
</feature>
<proteinExistence type="predicted"/>
<dbReference type="Proteomes" id="UP001642484">
    <property type="component" value="Unassembled WGS sequence"/>
</dbReference>
<feature type="compositionally biased region" description="Basic residues" evidence="1">
    <location>
        <begin position="74"/>
        <end position="83"/>
    </location>
</feature>
<protein>
    <submittedName>
        <fullName evidence="2">Uncharacterized protein</fullName>
    </submittedName>
</protein>
<evidence type="ECO:0000313" key="3">
    <source>
        <dbReference type="Proteomes" id="UP001642484"/>
    </source>
</evidence>
<gene>
    <name evidence="2" type="ORF">CCMP2556_LOCUS55155</name>
</gene>
<feature type="region of interest" description="Disordered" evidence="1">
    <location>
        <begin position="310"/>
        <end position="379"/>
    </location>
</feature>
<feature type="compositionally biased region" description="Low complexity" evidence="1">
    <location>
        <begin position="84"/>
        <end position="98"/>
    </location>
</feature>
<keyword evidence="3" id="KW-1185">Reference proteome</keyword>
<evidence type="ECO:0000256" key="1">
    <source>
        <dbReference type="SAM" id="MobiDB-lite"/>
    </source>
</evidence>
<reference evidence="2 3" key="1">
    <citation type="submission" date="2024-02" db="EMBL/GenBank/DDBJ databases">
        <authorList>
            <person name="Chen Y."/>
            <person name="Shah S."/>
            <person name="Dougan E. K."/>
            <person name="Thang M."/>
            <person name="Chan C."/>
        </authorList>
    </citation>
    <scope>NUCLEOTIDE SEQUENCE [LARGE SCALE GENOMIC DNA]</scope>
</reference>
<dbReference type="EMBL" id="CAXAMN010028861">
    <property type="protein sequence ID" value="CAK9117945.1"/>
    <property type="molecule type" value="Genomic_DNA"/>
</dbReference>
<feature type="region of interest" description="Disordered" evidence="1">
    <location>
        <begin position="166"/>
        <end position="268"/>
    </location>
</feature>
<organism evidence="2 3">
    <name type="scientific">Durusdinium trenchii</name>
    <dbReference type="NCBI Taxonomy" id="1381693"/>
    <lineage>
        <taxon>Eukaryota</taxon>
        <taxon>Sar</taxon>
        <taxon>Alveolata</taxon>
        <taxon>Dinophyceae</taxon>
        <taxon>Suessiales</taxon>
        <taxon>Symbiodiniaceae</taxon>
        <taxon>Durusdinium</taxon>
    </lineage>
</organism>
<evidence type="ECO:0000313" key="2">
    <source>
        <dbReference type="EMBL" id="CAK9117945.1"/>
    </source>
</evidence>
<name>A0ABP0T0K6_9DINO</name>